<name>A0A2A5RYD0_9LACT</name>
<evidence type="ECO:0008006" key="3">
    <source>
        <dbReference type="Google" id="ProtNLM"/>
    </source>
</evidence>
<dbReference type="Proteomes" id="UP000242246">
    <property type="component" value="Unassembled WGS sequence"/>
</dbReference>
<organism evidence="1 2">
    <name type="scientific">Pseudolactococcus plantarum</name>
    <dbReference type="NCBI Taxonomy" id="1365"/>
    <lineage>
        <taxon>Bacteria</taxon>
        <taxon>Bacillati</taxon>
        <taxon>Bacillota</taxon>
        <taxon>Bacilli</taxon>
        <taxon>Lactobacillales</taxon>
        <taxon>Streptococcaceae</taxon>
        <taxon>Pseudolactococcus</taxon>
    </lineage>
</organism>
<accession>A0A2A5RYD0</accession>
<comment type="caution">
    <text evidence="1">The sequence shown here is derived from an EMBL/GenBank/DDBJ whole genome shotgun (WGS) entry which is preliminary data.</text>
</comment>
<dbReference type="STRING" id="1348632.GCA_001591745_01326"/>
<proteinExistence type="predicted"/>
<protein>
    <recommendedName>
        <fullName evidence="3">RiPP</fullName>
    </recommendedName>
</protein>
<gene>
    <name evidence="1" type="ORF">RU87_GL001772</name>
</gene>
<dbReference type="AlphaFoldDB" id="A0A2A5RYD0"/>
<dbReference type="OrthoDB" id="2224898at2"/>
<evidence type="ECO:0000313" key="2">
    <source>
        <dbReference type="Proteomes" id="UP000242246"/>
    </source>
</evidence>
<reference evidence="1 2" key="1">
    <citation type="submission" date="2014-12" db="EMBL/GenBank/DDBJ databases">
        <title>Draft genome sequences of 10 type strains of Lactococcus.</title>
        <authorList>
            <person name="Sun Z."/>
            <person name="Zhong Z."/>
            <person name="Liu W."/>
            <person name="Zhang W."/>
            <person name="Zhang H."/>
        </authorList>
    </citation>
    <scope>NUCLEOTIDE SEQUENCE [LARGE SCALE GENOMIC DNA]</scope>
    <source>
        <strain evidence="1 2">DSM 20686</strain>
    </source>
</reference>
<keyword evidence="2" id="KW-1185">Reference proteome</keyword>
<dbReference type="RefSeq" id="WP_143471390.1">
    <property type="nucleotide sequence ID" value="NZ_JXJX01000009.1"/>
</dbReference>
<sequence length="45" mass="5220">MAKQNYSKPSIEKVANFKESTRGLWTGKFRDVFGGRALFQIVIYH</sequence>
<dbReference type="NCBIfam" id="NF033521">
    <property type="entry name" value="lasso_leader_L3"/>
    <property type="match status" value="1"/>
</dbReference>
<evidence type="ECO:0000313" key="1">
    <source>
        <dbReference type="EMBL" id="PCS06251.1"/>
    </source>
</evidence>
<dbReference type="EMBL" id="JXJX01000009">
    <property type="protein sequence ID" value="PCS06251.1"/>
    <property type="molecule type" value="Genomic_DNA"/>
</dbReference>